<protein>
    <recommendedName>
        <fullName evidence="3">Transposable element Tc3 transposase</fullName>
    </recommendedName>
</protein>
<reference evidence="1 2" key="1">
    <citation type="submission" date="2014-03" db="EMBL/GenBank/DDBJ databases">
        <title>Draft genome of the hookworm Oesophagostomum dentatum.</title>
        <authorList>
            <person name="Mitreva M."/>
        </authorList>
    </citation>
    <scope>NUCLEOTIDE SEQUENCE [LARGE SCALE GENOMIC DNA]</scope>
    <source>
        <strain evidence="1 2">OD-Hann</strain>
    </source>
</reference>
<proteinExistence type="predicted"/>
<evidence type="ECO:0000313" key="1">
    <source>
        <dbReference type="EMBL" id="KHJ99196.1"/>
    </source>
</evidence>
<dbReference type="OrthoDB" id="5857894at2759"/>
<dbReference type="Gene3D" id="3.30.420.10">
    <property type="entry name" value="Ribonuclease H-like superfamily/Ribonuclease H"/>
    <property type="match status" value="1"/>
</dbReference>
<organism evidence="1 2">
    <name type="scientific">Oesophagostomum dentatum</name>
    <name type="common">Nodular worm</name>
    <dbReference type="NCBI Taxonomy" id="61180"/>
    <lineage>
        <taxon>Eukaryota</taxon>
        <taxon>Metazoa</taxon>
        <taxon>Ecdysozoa</taxon>
        <taxon>Nematoda</taxon>
        <taxon>Chromadorea</taxon>
        <taxon>Rhabditida</taxon>
        <taxon>Rhabditina</taxon>
        <taxon>Rhabditomorpha</taxon>
        <taxon>Strongyloidea</taxon>
        <taxon>Strongylidae</taxon>
        <taxon>Oesophagostomum</taxon>
    </lineage>
</organism>
<dbReference type="Proteomes" id="UP000053660">
    <property type="component" value="Unassembled WGS sequence"/>
</dbReference>
<dbReference type="InterPro" id="IPR036397">
    <property type="entry name" value="RNaseH_sf"/>
</dbReference>
<dbReference type="GO" id="GO:0003676">
    <property type="term" value="F:nucleic acid binding"/>
    <property type="evidence" value="ECO:0007669"/>
    <property type="project" value="InterPro"/>
</dbReference>
<evidence type="ECO:0000313" key="2">
    <source>
        <dbReference type="Proteomes" id="UP000053660"/>
    </source>
</evidence>
<gene>
    <name evidence="1" type="ORF">OESDEN_00804</name>
</gene>
<accession>A0A0B1TSX4</accession>
<name>A0A0B1TSX4_OESDE</name>
<dbReference type="EMBL" id="KN549236">
    <property type="protein sequence ID" value="KHJ99196.1"/>
    <property type="molecule type" value="Genomic_DNA"/>
</dbReference>
<keyword evidence="2" id="KW-1185">Reference proteome</keyword>
<sequence length="70" mass="8202">MLRFIFLDEKKWNLDGPDGNHFYWHDLRKDPQHLSRRNFGGGSVMTWGAFYRGGTLELQSTSTSMNSDDY</sequence>
<dbReference type="AlphaFoldDB" id="A0A0B1TSX4"/>
<evidence type="ECO:0008006" key="3">
    <source>
        <dbReference type="Google" id="ProtNLM"/>
    </source>
</evidence>